<protein>
    <submittedName>
        <fullName evidence="4">Zinc-binding dehydrogenase</fullName>
    </submittedName>
</protein>
<comment type="caution">
    <text evidence="4">The sequence shown here is derived from an EMBL/GenBank/DDBJ whole genome shotgun (WGS) entry which is preliminary data.</text>
</comment>
<dbReference type="SUPFAM" id="SSF51735">
    <property type="entry name" value="NAD(P)-binding Rossmann-fold domains"/>
    <property type="match status" value="1"/>
</dbReference>
<dbReference type="Proteomes" id="UP000572722">
    <property type="component" value="Unassembled WGS sequence"/>
</dbReference>
<dbReference type="GO" id="GO:0003960">
    <property type="term" value="F:quinone reductase (NADPH) activity"/>
    <property type="evidence" value="ECO:0007669"/>
    <property type="project" value="TreeGrafter"/>
</dbReference>
<evidence type="ECO:0000256" key="2">
    <source>
        <dbReference type="ARBA" id="ARBA00023002"/>
    </source>
</evidence>
<accession>A0AAE5LGR1</accession>
<dbReference type="InterPro" id="IPR011032">
    <property type="entry name" value="GroES-like_sf"/>
</dbReference>
<dbReference type="CDD" id="cd08271">
    <property type="entry name" value="MDR5"/>
    <property type="match status" value="1"/>
</dbReference>
<dbReference type="RefSeq" id="WP_171320412.1">
    <property type="nucleotide sequence ID" value="NZ_VTXO01000001.1"/>
</dbReference>
<dbReference type="PANTHER" id="PTHR48106:SF7">
    <property type="entry name" value="DEHYDROGENASE, ZINC-CONTAINING, PUTATIVE (AFU_ORTHOLOGUE AFUA_5G10220)-RELATED"/>
    <property type="match status" value="1"/>
</dbReference>
<reference evidence="4 5" key="1">
    <citation type="submission" date="2019-08" db="EMBL/GenBank/DDBJ databases">
        <title>Draft genome sequencing and comparative genomics of hatchery-associated Vibrios.</title>
        <authorList>
            <person name="Kehlet-Delgado H."/>
            <person name="Mueller R.S."/>
        </authorList>
    </citation>
    <scope>NUCLEOTIDE SEQUENCE [LARGE SCALE GENOMIC DNA]</scope>
    <source>
        <strain evidence="4 5">01-65-5-1</strain>
    </source>
</reference>
<dbReference type="SMART" id="SM00829">
    <property type="entry name" value="PKS_ER"/>
    <property type="match status" value="1"/>
</dbReference>
<proteinExistence type="predicted"/>
<dbReference type="InterPro" id="IPR013154">
    <property type="entry name" value="ADH-like_N"/>
</dbReference>
<sequence>MKAITYQKSQDTFTIKEVEIPQITTPFDVLIKVYAVGLNPVDAKVHLWNGMVEDFDDSFIGGLDVSGEIVAVGSAVKDWSIGDKVLYHGNMTRTNGGFAEFAIQDARTLVAHPKVAQEVAASTPCAAWTAYRALVDKLDVENKTSLFIAGGSGGVGSFAIQIAKYFGVETIITTCSERNHDFVKQLGATHILNYQSQDVEQEIMQITNGVGVEAALDCVGGDNDQLCASVLCYEGEMVELVKTVEPTLYKDAFLRGLSFHQLSLGSGHRNGNKGLQTLVNAGQKVSELLENESLHVPNLNIISLEQVGDALVGMRNQRTVGKIVAKLS</sequence>
<dbReference type="Gene3D" id="3.40.50.720">
    <property type="entry name" value="NAD(P)-binding Rossmann-like Domain"/>
    <property type="match status" value="1"/>
</dbReference>
<evidence type="ECO:0000313" key="5">
    <source>
        <dbReference type="Proteomes" id="UP000572722"/>
    </source>
</evidence>
<dbReference type="GO" id="GO:0035925">
    <property type="term" value="F:mRNA 3'-UTR AU-rich region binding"/>
    <property type="evidence" value="ECO:0007669"/>
    <property type="project" value="TreeGrafter"/>
</dbReference>
<dbReference type="PANTHER" id="PTHR48106">
    <property type="entry name" value="QUINONE OXIDOREDUCTASE PIG3-RELATED"/>
    <property type="match status" value="1"/>
</dbReference>
<dbReference type="SUPFAM" id="SSF50129">
    <property type="entry name" value="GroES-like"/>
    <property type="match status" value="1"/>
</dbReference>
<dbReference type="InterPro" id="IPR013149">
    <property type="entry name" value="ADH-like_C"/>
</dbReference>
<gene>
    <name evidence="4" type="ORF">F0237_03335</name>
</gene>
<evidence type="ECO:0000256" key="1">
    <source>
        <dbReference type="ARBA" id="ARBA00022857"/>
    </source>
</evidence>
<dbReference type="GO" id="GO:0070402">
    <property type="term" value="F:NADPH binding"/>
    <property type="evidence" value="ECO:0007669"/>
    <property type="project" value="TreeGrafter"/>
</dbReference>
<dbReference type="EMBL" id="VTXO01000001">
    <property type="protein sequence ID" value="NOI79685.1"/>
    <property type="molecule type" value="Genomic_DNA"/>
</dbReference>
<dbReference type="InterPro" id="IPR036291">
    <property type="entry name" value="NAD(P)-bd_dom_sf"/>
</dbReference>
<feature type="domain" description="Enoyl reductase (ER)" evidence="3">
    <location>
        <begin position="9"/>
        <end position="325"/>
    </location>
</feature>
<evidence type="ECO:0000259" key="3">
    <source>
        <dbReference type="SMART" id="SM00829"/>
    </source>
</evidence>
<dbReference type="Gene3D" id="3.90.180.10">
    <property type="entry name" value="Medium-chain alcohol dehydrogenases, catalytic domain"/>
    <property type="match status" value="1"/>
</dbReference>
<dbReference type="InterPro" id="IPR020843">
    <property type="entry name" value="ER"/>
</dbReference>
<dbReference type="Pfam" id="PF08240">
    <property type="entry name" value="ADH_N"/>
    <property type="match status" value="1"/>
</dbReference>
<name>A0AAE5LGR1_9VIBR</name>
<organism evidence="4 5">
    <name type="scientific">Vibrio tubiashii</name>
    <dbReference type="NCBI Taxonomy" id="29498"/>
    <lineage>
        <taxon>Bacteria</taxon>
        <taxon>Pseudomonadati</taxon>
        <taxon>Pseudomonadota</taxon>
        <taxon>Gammaproteobacteria</taxon>
        <taxon>Vibrionales</taxon>
        <taxon>Vibrionaceae</taxon>
        <taxon>Vibrio</taxon>
        <taxon>Vibrio oreintalis group</taxon>
    </lineage>
</organism>
<evidence type="ECO:0000313" key="4">
    <source>
        <dbReference type="EMBL" id="NOI79685.1"/>
    </source>
</evidence>
<dbReference type="GO" id="GO:0005829">
    <property type="term" value="C:cytosol"/>
    <property type="evidence" value="ECO:0007669"/>
    <property type="project" value="TreeGrafter"/>
</dbReference>
<dbReference type="AlphaFoldDB" id="A0AAE5LGR1"/>
<dbReference type="Pfam" id="PF00107">
    <property type="entry name" value="ADH_zinc_N"/>
    <property type="match status" value="1"/>
</dbReference>
<keyword evidence="2" id="KW-0560">Oxidoreductase</keyword>
<keyword evidence="1" id="KW-0521">NADP</keyword>